<dbReference type="AlphaFoldDB" id="A0A1M4TMR6"/>
<evidence type="ECO:0000256" key="3">
    <source>
        <dbReference type="ARBA" id="ARBA00022801"/>
    </source>
</evidence>
<evidence type="ECO:0000256" key="2">
    <source>
        <dbReference type="ARBA" id="ARBA00022723"/>
    </source>
</evidence>
<dbReference type="GO" id="GO:0006046">
    <property type="term" value="P:N-acetylglucosamine catabolic process"/>
    <property type="evidence" value="ECO:0007669"/>
    <property type="project" value="TreeGrafter"/>
</dbReference>
<sequence length="386" mass="41908">MKEHMMKTIFAKRLFDGENWLTNQKVTLKGQIIESVVSIEGISDAQAGHMEVVDFLAPGFIDVHVNGGGGALFNHTPTIEALERMVAVHAQFGTVAMMPTLISDDYEIMSQAHQTVCQALKQNMAGILGMHYEGPYLNPIRRGVHNESKLRKPTEGKLATLLEVSRSGKLMLTLAPEQVPEGFIEWLVSEGAIVCIGHSAASYDQARQAVMSGARGFTHLFNAMTPLVSREPGVVGAALQTDKPTWCGLIADGYHVHPASMRVAIAAKGCEHMLLVTDAIQSVGSDEKEMPFLGKKVLRSEGKVTTEDGTLAGSDLDMATAVRNTISLIGRTPAEALQMASLRPAEFLGIEHHFGRIKAGYRASLVALSEDFFVQSTWIDGRKVWG</sequence>
<dbReference type="STRING" id="1122206.SAMN02745753_00324"/>
<dbReference type="SUPFAM" id="SSF51556">
    <property type="entry name" value="Metallo-dependent hydrolases"/>
    <property type="match status" value="1"/>
</dbReference>
<reference evidence="11" key="1">
    <citation type="submission" date="2016-11" db="EMBL/GenBank/DDBJ databases">
        <authorList>
            <person name="Varghese N."/>
            <person name="Submissions S."/>
        </authorList>
    </citation>
    <scope>NUCLEOTIDE SEQUENCE [LARGE SCALE GENOMIC DNA]</scope>
    <source>
        <strain evidence="11">DSM 16579</strain>
    </source>
</reference>
<evidence type="ECO:0000259" key="9">
    <source>
        <dbReference type="Pfam" id="PF01979"/>
    </source>
</evidence>
<name>A0A1M4TMR6_9GAMM</name>
<dbReference type="InterPro" id="IPR011059">
    <property type="entry name" value="Metal-dep_hydrolase_composite"/>
</dbReference>
<dbReference type="EMBL" id="FQVF01000002">
    <property type="protein sequence ID" value="SHE45567.1"/>
    <property type="molecule type" value="Genomic_DNA"/>
</dbReference>
<proteinExistence type="inferred from homology"/>
<dbReference type="GO" id="GO:0046872">
    <property type="term" value="F:metal ion binding"/>
    <property type="evidence" value="ECO:0007669"/>
    <property type="project" value="UniProtKB-KW"/>
</dbReference>
<dbReference type="CDD" id="cd00854">
    <property type="entry name" value="NagA"/>
    <property type="match status" value="1"/>
</dbReference>
<dbReference type="GO" id="GO:0008448">
    <property type="term" value="F:N-acetylglucosamine-6-phosphate deacetylase activity"/>
    <property type="evidence" value="ECO:0007669"/>
    <property type="project" value="InterPro"/>
</dbReference>
<organism evidence="10 11">
    <name type="scientific">Marinomonas polaris DSM 16579</name>
    <dbReference type="NCBI Taxonomy" id="1122206"/>
    <lineage>
        <taxon>Bacteria</taxon>
        <taxon>Pseudomonadati</taxon>
        <taxon>Pseudomonadota</taxon>
        <taxon>Gammaproteobacteria</taxon>
        <taxon>Oceanospirillales</taxon>
        <taxon>Oceanospirillaceae</taxon>
        <taxon>Marinomonas</taxon>
    </lineage>
</organism>
<keyword evidence="3 5" id="KW-0378">Hydrolase</keyword>
<keyword evidence="4 5" id="KW-0119">Carbohydrate metabolism</keyword>
<gene>
    <name evidence="10" type="ORF">SAMN02745753_00324</name>
</gene>
<dbReference type="Gene3D" id="2.30.40.10">
    <property type="entry name" value="Urease, subunit C, domain 1"/>
    <property type="match status" value="1"/>
</dbReference>
<comment type="cofactor">
    <cofactor evidence="8">
        <name>a divalent metal cation</name>
        <dbReference type="ChEBI" id="CHEBI:60240"/>
    </cofactor>
    <text evidence="8">Binds 1 divalent metal cation per subunit.</text>
</comment>
<dbReference type="PANTHER" id="PTHR11113">
    <property type="entry name" value="N-ACETYLGLUCOSAMINE-6-PHOSPHATE DEACETYLASE"/>
    <property type="match status" value="1"/>
</dbReference>
<dbReference type="PANTHER" id="PTHR11113:SF14">
    <property type="entry name" value="N-ACETYLGLUCOSAMINE-6-PHOSPHATE DEACETYLASE"/>
    <property type="match status" value="1"/>
</dbReference>
<feature type="domain" description="Amidohydrolase-related" evidence="9">
    <location>
        <begin position="56"/>
        <end position="384"/>
    </location>
</feature>
<feature type="binding site" evidence="7">
    <location>
        <position position="230"/>
    </location>
    <ligand>
        <name>substrate</name>
    </ligand>
</feature>
<feature type="binding site" evidence="8">
    <location>
        <position position="219"/>
    </location>
    <ligand>
        <name>Zn(2+)</name>
        <dbReference type="ChEBI" id="CHEBI:29105"/>
    </ligand>
</feature>
<dbReference type="InterPro" id="IPR006680">
    <property type="entry name" value="Amidohydro-rel"/>
</dbReference>
<evidence type="ECO:0000256" key="5">
    <source>
        <dbReference type="PIRNR" id="PIRNR038994"/>
    </source>
</evidence>
<keyword evidence="2 8" id="KW-0479">Metal-binding</keyword>
<evidence type="ECO:0000256" key="8">
    <source>
        <dbReference type="PIRSR" id="PIRSR038994-3"/>
    </source>
</evidence>
<feature type="binding site" evidence="7">
    <location>
        <begin position="222"/>
        <end position="223"/>
    </location>
    <ligand>
        <name>substrate</name>
    </ligand>
</feature>
<evidence type="ECO:0000256" key="6">
    <source>
        <dbReference type="PIRSR" id="PIRSR038994-1"/>
    </source>
</evidence>
<feature type="active site" description="Proton donor/acceptor" evidence="6">
    <location>
        <position position="278"/>
    </location>
</feature>
<keyword evidence="11" id="KW-1185">Reference proteome</keyword>
<feature type="binding site" evidence="8">
    <location>
        <position position="198"/>
    </location>
    <ligand>
        <name>Zn(2+)</name>
        <dbReference type="ChEBI" id="CHEBI:29105"/>
    </ligand>
</feature>
<feature type="binding site" evidence="7">
    <location>
        <position position="255"/>
    </location>
    <ligand>
        <name>substrate</name>
    </ligand>
</feature>
<evidence type="ECO:0000256" key="7">
    <source>
        <dbReference type="PIRSR" id="PIRSR038994-2"/>
    </source>
</evidence>
<comment type="similarity">
    <text evidence="1 5">Belongs to the metallo-dependent hydrolases superfamily. NagA family.</text>
</comment>
<dbReference type="Gene3D" id="3.20.20.140">
    <property type="entry name" value="Metal-dependent hydrolases"/>
    <property type="match status" value="1"/>
</dbReference>
<dbReference type="SUPFAM" id="SSF51338">
    <property type="entry name" value="Composite domain of metallo-dependent hydrolases"/>
    <property type="match status" value="1"/>
</dbReference>
<evidence type="ECO:0000256" key="1">
    <source>
        <dbReference type="ARBA" id="ARBA00010716"/>
    </source>
</evidence>
<evidence type="ECO:0000256" key="4">
    <source>
        <dbReference type="ARBA" id="ARBA00023277"/>
    </source>
</evidence>
<dbReference type="NCBIfam" id="TIGR00221">
    <property type="entry name" value="nagA"/>
    <property type="match status" value="1"/>
</dbReference>
<evidence type="ECO:0000313" key="11">
    <source>
        <dbReference type="Proteomes" id="UP000184517"/>
    </source>
</evidence>
<dbReference type="InterPro" id="IPR032466">
    <property type="entry name" value="Metal_Hydrolase"/>
</dbReference>
<dbReference type="RefSeq" id="WP_084122079.1">
    <property type="nucleotide sequence ID" value="NZ_FQVF01000002.1"/>
</dbReference>
<dbReference type="InterPro" id="IPR003764">
    <property type="entry name" value="GlcNAc_6-P_deAcase"/>
</dbReference>
<dbReference type="Proteomes" id="UP000184517">
    <property type="component" value="Unassembled WGS sequence"/>
</dbReference>
<protein>
    <submittedName>
        <fullName evidence="10">N-acetylglucosamine 6-phosphate deacetylase</fullName>
    </submittedName>
</protein>
<dbReference type="PIRSF" id="PIRSF038994">
    <property type="entry name" value="NagA"/>
    <property type="match status" value="1"/>
</dbReference>
<feature type="binding site" evidence="7">
    <location>
        <begin position="311"/>
        <end position="313"/>
    </location>
    <ligand>
        <name>substrate</name>
    </ligand>
</feature>
<feature type="binding site" evidence="8">
    <location>
        <position position="133"/>
    </location>
    <ligand>
        <name>Zn(2+)</name>
        <dbReference type="ChEBI" id="CHEBI:29105"/>
    </ligand>
</feature>
<dbReference type="OrthoDB" id="9776488at2"/>
<accession>A0A1M4TMR6</accession>
<feature type="binding site" evidence="7">
    <location>
        <position position="144"/>
    </location>
    <ligand>
        <name>substrate</name>
    </ligand>
</feature>
<evidence type="ECO:0000313" key="10">
    <source>
        <dbReference type="EMBL" id="SHE45567.1"/>
    </source>
</evidence>
<dbReference type="Pfam" id="PF01979">
    <property type="entry name" value="Amidohydro_1"/>
    <property type="match status" value="1"/>
</dbReference>